<organism evidence="22 23">
    <name type="scientific">Roseivirga pacifica</name>
    <dbReference type="NCBI Taxonomy" id="1267423"/>
    <lineage>
        <taxon>Bacteria</taxon>
        <taxon>Pseudomonadati</taxon>
        <taxon>Bacteroidota</taxon>
        <taxon>Cytophagia</taxon>
        <taxon>Cytophagales</taxon>
        <taxon>Roseivirgaceae</taxon>
        <taxon>Roseivirga</taxon>
    </lineage>
</organism>
<dbReference type="InterPro" id="IPR004443">
    <property type="entry name" value="YjeF_N_dom"/>
</dbReference>
<feature type="binding site" evidence="18">
    <location>
        <begin position="58"/>
        <end position="62"/>
    </location>
    <ligand>
        <name>(6S)-NADPHX</name>
        <dbReference type="ChEBI" id="CHEBI:64076"/>
    </ligand>
</feature>
<dbReference type="EC" id="4.2.1.136" evidence="19"/>
<evidence type="ECO:0000256" key="5">
    <source>
        <dbReference type="ARBA" id="ARBA00022723"/>
    </source>
</evidence>
<feature type="binding site" evidence="18">
    <location>
        <position position="153"/>
    </location>
    <ligand>
        <name>(6S)-NADPHX</name>
        <dbReference type="ChEBI" id="CHEBI:64076"/>
    </ligand>
</feature>
<feature type="binding site" evidence="17">
    <location>
        <position position="430"/>
    </location>
    <ligand>
        <name>(6S)-NADPHX</name>
        <dbReference type="ChEBI" id="CHEBI:64076"/>
    </ligand>
</feature>
<keyword evidence="10 17" id="KW-0520">NAD</keyword>
<dbReference type="InterPro" id="IPR017953">
    <property type="entry name" value="Carbohydrate_kinase_pred_CS"/>
</dbReference>
<dbReference type="Pfam" id="PF03853">
    <property type="entry name" value="YjeF_N"/>
    <property type="match status" value="1"/>
</dbReference>
<evidence type="ECO:0000256" key="19">
    <source>
        <dbReference type="PIRNR" id="PIRNR017184"/>
    </source>
</evidence>
<dbReference type="AlphaFoldDB" id="A0A1I0RJX8"/>
<dbReference type="Pfam" id="PF01256">
    <property type="entry name" value="Carb_kinase"/>
    <property type="match status" value="1"/>
</dbReference>
<dbReference type="GeneID" id="99988390"/>
<comment type="function">
    <text evidence="18">Catalyzes the epimerization of the S- and R-forms of NAD(P)HX, a damaged form of NAD(P)H that is a result of enzymatic or heat-dependent hydration. This is a prerequisite for the S-specific NAD(P)H-hydrate dehydratase to allow the repair of both epimers of NAD(P)HX.</text>
</comment>
<comment type="similarity">
    <text evidence="3 19">In the N-terminal section; belongs to the NnrE/AIBP family.</text>
</comment>
<dbReference type="GO" id="GO:0110051">
    <property type="term" value="P:metabolite repair"/>
    <property type="evidence" value="ECO:0007669"/>
    <property type="project" value="TreeGrafter"/>
</dbReference>
<comment type="subunit">
    <text evidence="17">Homotetramer.</text>
</comment>
<keyword evidence="12 17" id="KW-0456">Lyase</keyword>
<evidence type="ECO:0000256" key="12">
    <source>
        <dbReference type="ARBA" id="ARBA00023239"/>
    </source>
</evidence>
<dbReference type="PANTHER" id="PTHR12592:SF0">
    <property type="entry name" value="ATP-DEPENDENT (S)-NAD(P)H-HYDRATE DEHYDRATASE"/>
    <property type="match status" value="1"/>
</dbReference>
<feature type="binding site" evidence="17">
    <location>
        <begin position="401"/>
        <end position="405"/>
    </location>
    <ligand>
        <name>AMP</name>
        <dbReference type="ChEBI" id="CHEBI:456215"/>
    </ligand>
</feature>
<dbReference type="SUPFAM" id="SSF64153">
    <property type="entry name" value="YjeF N-terminal domain-like"/>
    <property type="match status" value="1"/>
</dbReference>
<dbReference type="NCBIfam" id="TIGR00197">
    <property type="entry name" value="yjeF_nterm"/>
    <property type="match status" value="1"/>
</dbReference>
<dbReference type="InterPro" id="IPR000631">
    <property type="entry name" value="CARKD"/>
</dbReference>
<dbReference type="PIRSF" id="PIRSF017184">
    <property type="entry name" value="Nnr"/>
    <property type="match status" value="1"/>
</dbReference>
<dbReference type="NCBIfam" id="TIGR00196">
    <property type="entry name" value="yjeF_cterm"/>
    <property type="match status" value="1"/>
</dbReference>
<evidence type="ECO:0000256" key="13">
    <source>
        <dbReference type="ARBA" id="ARBA00023268"/>
    </source>
</evidence>
<dbReference type="HAMAP" id="MF_01966">
    <property type="entry name" value="NADHX_epimerase"/>
    <property type="match status" value="1"/>
</dbReference>
<dbReference type="OrthoDB" id="9806925at2"/>
<evidence type="ECO:0000256" key="9">
    <source>
        <dbReference type="ARBA" id="ARBA00022958"/>
    </source>
</evidence>
<dbReference type="GO" id="GO:0052856">
    <property type="term" value="F:NAD(P)HX epimerase activity"/>
    <property type="evidence" value="ECO:0007669"/>
    <property type="project" value="UniProtKB-UniRule"/>
</dbReference>
<dbReference type="EC" id="5.1.99.6" evidence="19"/>
<comment type="catalytic activity">
    <reaction evidence="2 18 19">
        <text>(6R)-NADPHX = (6S)-NADPHX</text>
        <dbReference type="Rhea" id="RHEA:32227"/>
        <dbReference type="ChEBI" id="CHEBI:64076"/>
        <dbReference type="ChEBI" id="CHEBI:64077"/>
        <dbReference type="EC" id="5.1.99.6"/>
    </reaction>
</comment>
<dbReference type="GO" id="GO:0005524">
    <property type="term" value="F:ATP binding"/>
    <property type="evidence" value="ECO:0007669"/>
    <property type="project" value="UniProtKB-UniRule"/>
</dbReference>
<dbReference type="Proteomes" id="UP000199437">
    <property type="component" value="Unassembled WGS sequence"/>
</dbReference>
<comment type="cofactor">
    <cofactor evidence="18 19">
        <name>K(+)</name>
        <dbReference type="ChEBI" id="CHEBI:29103"/>
    </cofactor>
    <text evidence="18 19">Binds 1 potassium ion per subunit.</text>
</comment>
<accession>A0A1I0RJX8</accession>
<dbReference type="InterPro" id="IPR030677">
    <property type="entry name" value="Nnr"/>
</dbReference>
<evidence type="ECO:0000256" key="6">
    <source>
        <dbReference type="ARBA" id="ARBA00022741"/>
    </source>
</evidence>
<evidence type="ECO:0000256" key="17">
    <source>
        <dbReference type="HAMAP-Rule" id="MF_01965"/>
    </source>
</evidence>
<evidence type="ECO:0000256" key="7">
    <source>
        <dbReference type="ARBA" id="ARBA00022840"/>
    </source>
</evidence>
<feature type="binding site" evidence="18">
    <location>
        <position position="156"/>
    </location>
    <ligand>
        <name>K(+)</name>
        <dbReference type="ChEBI" id="CHEBI:29103"/>
    </ligand>
</feature>
<dbReference type="HAMAP" id="MF_01965">
    <property type="entry name" value="NADHX_dehydratase"/>
    <property type="match status" value="1"/>
</dbReference>
<evidence type="ECO:0000259" key="21">
    <source>
        <dbReference type="PROSITE" id="PS51385"/>
    </source>
</evidence>
<dbReference type="STRING" id="1267423.SAMN05216290_3722"/>
<evidence type="ECO:0000256" key="8">
    <source>
        <dbReference type="ARBA" id="ARBA00022857"/>
    </source>
</evidence>
<evidence type="ECO:0000256" key="10">
    <source>
        <dbReference type="ARBA" id="ARBA00023027"/>
    </source>
</evidence>
<comment type="function">
    <text evidence="14 19">Bifunctional enzyme that catalyzes the epimerization of the S- and R-forms of NAD(P)HX and the dehydration of the S-form of NAD(P)HX at the expense of ADP, which is converted to AMP. This allows the repair of both epimers of NAD(P)HX, a damaged form of NAD(P)H that is a result of enzymatic or heat-dependent hydration.</text>
</comment>
<dbReference type="InterPro" id="IPR029056">
    <property type="entry name" value="Ribokinase-like"/>
</dbReference>
<comment type="caution">
    <text evidence="18">Lacks conserved residue(s) required for the propagation of feature annotation.</text>
</comment>
<comment type="similarity">
    <text evidence="18">Belongs to the NnrE/AIBP family.</text>
</comment>
<dbReference type="EMBL" id="FOIR01000004">
    <property type="protein sequence ID" value="SEW41296.1"/>
    <property type="molecule type" value="Genomic_DNA"/>
</dbReference>
<sequence>MKKIISAAQTRATDSFTITKEGISSIDLMERASKRFVECFLELYPAVSSVCVFAGTGNNGGDGLAIARLLQRNGVDAQAYLVKYADSLSADCKSNFDRLDNCVVLKEGDHTGVNCELIIDAIFGSGLNRPVEGWLADLFDDINRSDVPVVSVDVPSGLFADSSGHGAVIRADDTITFQRPKRSFFVPETGRFTGKWHCVDIGLNEAFIEGQESDFYLIEASDVGLPKREKFSHKGNFGKVQLLAGSYGKMGAAILCAKAIMRSGAGLLTVHIPREGYTAMQVSVPEAMVTVDEGGEFISNPVVQSDASAICIGPGLGVNESTVHGLLQFLRSVEKPLVLDADALNILAQNPLLLKELPSKTVLTPHVGEFHRLFGECKDGFERLERAQQAAKKYDLVIVLKGAHTAVVDSERVVFNNTGNAGMATGGSGDVLAGIITALLGQGMAASEAALSGVYLHGLAGDYAAKKVGEVSLMASDLLESLPYSIDNVRKKKII</sequence>
<evidence type="ECO:0000256" key="15">
    <source>
        <dbReference type="ARBA" id="ARBA00048238"/>
    </source>
</evidence>
<name>A0A1I0RJX8_9BACT</name>
<evidence type="ECO:0000313" key="23">
    <source>
        <dbReference type="Proteomes" id="UP000199437"/>
    </source>
</evidence>
<comment type="catalytic activity">
    <reaction evidence="1 18 19">
        <text>(6R)-NADHX = (6S)-NADHX</text>
        <dbReference type="Rhea" id="RHEA:32215"/>
        <dbReference type="ChEBI" id="CHEBI:64074"/>
        <dbReference type="ChEBI" id="CHEBI:64075"/>
        <dbReference type="EC" id="5.1.99.6"/>
    </reaction>
</comment>
<dbReference type="SUPFAM" id="SSF53613">
    <property type="entry name" value="Ribokinase-like"/>
    <property type="match status" value="1"/>
</dbReference>
<keyword evidence="9 18" id="KW-0630">Potassium</keyword>
<proteinExistence type="inferred from homology"/>
<evidence type="ECO:0000256" key="11">
    <source>
        <dbReference type="ARBA" id="ARBA00023235"/>
    </source>
</evidence>
<comment type="catalytic activity">
    <reaction evidence="15 17 19">
        <text>(6S)-NADHX + ADP = AMP + phosphate + NADH + H(+)</text>
        <dbReference type="Rhea" id="RHEA:32223"/>
        <dbReference type="ChEBI" id="CHEBI:15378"/>
        <dbReference type="ChEBI" id="CHEBI:43474"/>
        <dbReference type="ChEBI" id="CHEBI:57945"/>
        <dbReference type="ChEBI" id="CHEBI:64074"/>
        <dbReference type="ChEBI" id="CHEBI:456215"/>
        <dbReference type="ChEBI" id="CHEBI:456216"/>
        <dbReference type="EC" id="4.2.1.136"/>
    </reaction>
</comment>
<keyword evidence="8 17" id="KW-0521">NADP</keyword>
<feature type="binding site" evidence="17">
    <location>
        <position position="252"/>
    </location>
    <ligand>
        <name>(6S)-NADPHX</name>
        <dbReference type="ChEBI" id="CHEBI:64076"/>
    </ligand>
</feature>
<evidence type="ECO:0000256" key="3">
    <source>
        <dbReference type="ARBA" id="ARBA00006001"/>
    </source>
</evidence>
<feature type="domain" description="YjeF C-terminal" evidence="20">
    <location>
        <begin position="217"/>
        <end position="489"/>
    </location>
</feature>
<keyword evidence="13" id="KW-0511">Multifunctional enzyme</keyword>
<dbReference type="Gene3D" id="3.40.1190.20">
    <property type="match status" value="1"/>
</dbReference>
<keyword evidence="5 18" id="KW-0479">Metal-binding</keyword>
<dbReference type="GO" id="GO:0046496">
    <property type="term" value="P:nicotinamide nucleotide metabolic process"/>
    <property type="evidence" value="ECO:0007669"/>
    <property type="project" value="UniProtKB-UniRule"/>
</dbReference>
<dbReference type="PANTHER" id="PTHR12592">
    <property type="entry name" value="ATP-DEPENDENT (S)-NAD(P)H-HYDRATE DEHYDRATASE FAMILY MEMBER"/>
    <property type="match status" value="1"/>
</dbReference>
<evidence type="ECO:0000313" key="22">
    <source>
        <dbReference type="EMBL" id="SEW41296.1"/>
    </source>
</evidence>
<comment type="cofactor">
    <cofactor evidence="17">
        <name>Mg(2+)</name>
        <dbReference type="ChEBI" id="CHEBI:18420"/>
    </cofactor>
</comment>
<protein>
    <recommendedName>
        <fullName evidence="19">Bifunctional NAD(P)H-hydrate repair enzyme</fullName>
    </recommendedName>
    <alternativeName>
        <fullName evidence="19">Nicotinamide nucleotide repair protein</fullName>
    </alternativeName>
    <domain>
        <recommendedName>
            <fullName evidence="19">ADP-dependent (S)-NAD(P)H-hydrate dehydratase</fullName>
            <ecNumber evidence="19">4.2.1.136</ecNumber>
        </recommendedName>
        <alternativeName>
            <fullName evidence="19">ADP-dependent NAD(P)HX dehydratase</fullName>
        </alternativeName>
    </domain>
    <domain>
        <recommendedName>
            <fullName evidence="19">NAD(P)H-hydrate epimerase</fullName>
            <ecNumber evidence="19">5.1.99.6</ecNumber>
        </recommendedName>
    </domain>
</protein>
<evidence type="ECO:0000256" key="2">
    <source>
        <dbReference type="ARBA" id="ARBA00000909"/>
    </source>
</evidence>
<feature type="binding site" evidence="17">
    <location>
        <position position="429"/>
    </location>
    <ligand>
        <name>AMP</name>
        <dbReference type="ChEBI" id="CHEBI:456215"/>
    </ligand>
</feature>
<comment type="catalytic activity">
    <reaction evidence="16 17 19">
        <text>(6S)-NADPHX + ADP = AMP + phosphate + NADPH + H(+)</text>
        <dbReference type="Rhea" id="RHEA:32235"/>
        <dbReference type="ChEBI" id="CHEBI:15378"/>
        <dbReference type="ChEBI" id="CHEBI:43474"/>
        <dbReference type="ChEBI" id="CHEBI:57783"/>
        <dbReference type="ChEBI" id="CHEBI:64076"/>
        <dbReference type="ChEBI" id="CHEBI:456215"/>
        <dbReference type="ChEBI" id="CHEBI:456216"/>
        <dbReference type="EC" id="4.2.1.136"/>
    </reaction>
</comment>
<evidence type="ECO:0000256" key="16">
    <source>
        <dbReference type="ARBA" id="ARBA00049209"/>
    </source>
</evidence>
<dbReference type="RefSeq" id="WP_090260671.1">
    <property type="nucleotide sequence ID" value="NZ_FOIR01000004.1"/>
</dbReference>
<keyword evidence="23" id="KW-1185">Reference proteome</keyword>
<feature type="domain" description="YjeF N-terminal" evidence="21">
    <location>
        <begin position="10"/>
        <end position="209"/>
    </location>
</feature>
<dbReference type="PROSITE" id="PS51383">
    <property type="entry name" value="YJEF_C_3"/>
    <property type="match status" value="1"/>
</dbReference>
<evidence type="ECO:0000256" key="4">
    <source>
        <dbReference type="ARBA" id="ARBA00009524"/>
    </source>
</evidence>
<evidence type="ECO:0000256" key="14">
    <source>
        <dbReference type="ARBA" id="ARBA00025153"/>
    </source>
</evidence>
<comment type="similarity">
    <text evidence="4 19">In the C-terminal section; belongs to the NnrD/CARKD family.</text>
</comment>
<feature type="binding site" evidence="17">
    <location>
        <position position="315"/>
    </location>
    <ligand>
        <name>(6S)-NADPHX</name>
        <dbReference type="ChEBI" id="CHEBI:64076"/>
    </ligand>
</feature>
<dbReference type="GO" id="GO:0052855">
    <property type="term" value="F:ADP-dependent NAD(P)H-hydrate dehydratase activity"/>
    <property type="evidence" value="ECO:0007669"/>
    <property type="project" value="UniProtKB-UniRule"/>
</dbReference>
<evidence type="ECO:0000256" key="18">
    <source>
        <dbReference type="HAMAP-Rule" id="MF_01966"/>
    </source>
</evidence>
<reference evidence="23" key="1">
    <citation type="submission" date="2016-10" db="EMBL/GenBank/DDBJ databases">
        <authorList>
            <person name="Varghese N."/>
            <person name="Submissions S."/>
        </authorList>
    </citation>
    <scope>NUCLEOTIDE SEQUENCE [LARGE SCALE GENOMIC DNA]</scope>
    <source>
        <strain evidence="23">CGMCC 1.12402</strain>
    </source>
</reference>
<dbReference type="CDD" id="cd01171">
    <property type="entry name" value="YXKO-related"/>
    <property type="match status" value="1"/>
</dbReference>
<evidence type="ECO:0000259" key="20">
    <source>
        <dbReference type="PROSITE" id="PS51383"/>
    </source>
</evidence>
<comment type="function">
    <text evidence="17">Catalyzes the dehydration of the S-form of NAD(P)HX at the expense of ADP, which is converted to AMP. Together with NAD(P)HX epimerase, which catalyzes the epimerization of the S- and R-forms, the enzyme allows the repair of both epimers of NAD(P)HX, a damaged form of NAD(P)H that is a result of enzymatic or heat-dependent hydration.</text>
</comment>
<feature type="binding site" evidence="18">
    <location>
        <position position="120"/>
    </location>
    <ligand>
        <name>K(+)</name>
        <dbReference type="ChEBI" id="CHEBI:29103"/>
    </ligand>
</feature>
<dbReference type="PROSITE" id="PS01050">
    <property type="entry name" value="YJEF_C_2"/>
    <property type="match status" value="1"/>
</dbReference>
<gene>
    <name evidence="17" type="primary">nnrD</name>
    <name evidence="18" type="synonym">nnrE</name>
    <name evidence="22" type="ORF">SAMN05216290_3722</name>
</gene>
<keyword evidence="7 17" id="KW-0067">ATP-binding</keyword>
<keyword evidence="6 17" id="KW-0547">Nucleotide-binding</keyword>
<dbReference type="PROSITE" id="PS51385">
    <property type="entry name" value="YJEF_N"/>
    <property type="match status" value="1"/>
</dbReference>
<dbReference type="GO" id="GO:0046872">
    <property type="term" value="F:metal ion binding"/>
    <property type="evidence" value="ECO:0007669"/>
    <property type="project" value="UniProtKB-UniRule"/>
</dbReference>
<dbReference type="Gene3D" id="3.40.50.10260">
    <property type="entry name" value="YjeF N-terminal domain"/>
    <property type="match status" value="1"/>
</dbReference>
<feature type="binding site" evidence="18">
    <location>
        <begin position="124"/>
        <end position="130"/>
    </location>
    <ligand>
        <name>(6S)-NADPHX</name>
        <dbReference type="ChEBI" id="CHEBI:64076"/>
    </ligand>
</feature>
<feature type="binding site" evidence="17">
    <location>
        <position position="366"/>
    </location>
    <ligand>
        <name>(6S)-NADPHX</name>
        <dbReference type="ChEBI" id="CHEBI:64076"/>
    </ligand>
</feature>
<dbReference type="InterPro" id="IPR036652">
    <property type="entry name" value="YjeF_N_dom_sf"/>
</dbReference>
<feature type="binding site" evidence="18">
    <location>
        <position position="59"/>
    </location>
    <ligand>
        <name>K(+)</name>
        <dbReference type="ChEBI" id="CHEBI:29103"/>
    </ligand>
</feature>
<comment type="similarity">
    <text evidence="17">Belongs to the NnrD/CARKD family.</text>
</comment>
<evidence type="ECO:0000256" key="1">
    <source>
        <dbReference type="ARBA" id="ARBA00000013"/>
    </source>
</evidence>
<keyword evidence="11 18" id="KW-0413">Isomerase</keyword>